<feature type="compositionally biased region" description="Low complexity" evidence="1">
    <location>
        <begin position="31"/>
        <end position="47"/>
    </location>
</feature>
<comment type="caution">
    <text evidence="2">The sequence shown here is derived from an EMBL/GenBank/DDBJ whole genome shotgun (WGS) entry which is preliminary data.</text>
</comment>
<organism evidence="2 3">
    <name type="scientific">Fasciola gigantica</name>
    <name type="common">Giant liver fluke</name>
    <dbReference type="NCBI Taxonomy" id="46835"/>
    <lineage>
        <taxon>Eukaryota</taxon>
        <taxon>Metazoa</taxon>
        <taxon>Spiralia</taxon>
        <taxon>Lophotrochozoa</taxon>
        <taxon>Platyhelminthes</taxon>
        <taxon>Trematoda</taxon>
        <taxon>Digenea</taxon>
        <taxon>Plagiorchiida</taxon>
        <taxon>Echinostomata</taxon>
        <taxon>Echinostomatoidea</taxon>
        <taxon>Fasciolidae</taxon>
        <taxon>Fasciola</taxon>
    </lineage>
</organism>
<accession>A0A504Z8B3</accession>
<dbReference type="Proteomes" id="UP000316759">
    <property type="component" value="Unassembled WGS sequence"/>
</dbReference>
<protein>
    <submittedName>
        <fullName evidence="2">Uncharacterized protein</fullName>
    </submittedName>
</protein>
<gene>
    <name evidence="2" type="ORF">FGIG_12607</name>
</gene>
<proteinExistence type="predicted"/>
<evidence type="ECO:0000256" key="1">
    <source>
        <dbReference type="SAM" id="MobiDB-lite"/>
    </source>
</evidence>
<evidence type="ECO:0000313" key="3">
    <source>
        <dbReference type="Proteomes" id="UP000316759"/>
    </source>
</evidence>
<reference evidence="2 3" key="1">
    <citation type="submission" date="2019-04" db="EMBL/GenBank/DDBJ databases">
        <title>Annotation for the trematode Fasciola gigantica.</title>
        <authorList>
            <person name="Choi Y.-J."/>
        </authorList>
    </citation>
    <scope>NUCLEOTIDE SEQUENCE [LARGE SCALE GENOMIC DNA]</scope>
    <source>
        <strain evidence="2">Uganda_cow_1</strain>
    </source>
</reference>
<dbReference type="EMBL" id="SUNJ01001248">
    <property type="protein sequence ID" value="TPP66947.1"/>
    <property type="molecule type" value="Genomic_DNA"/>
</dbReference>
<dbReference type="AlphaFoldDB" id="A0A504Z8B3"/>
<evidence type="ECO:0000313" key="2">
    <source>
        <dbReference type="EMBL" id="TPP66947.1"/>
    </source>
</evidence>
<feature type="region of interest" description="Disordered" evidence="1">
    <location>
        <begin position="1"/>
        <end position="65"/>
    </location>
</feature>
<sequence>MAQQMREAGGDVESIPGLVSSSQSLRPSVRPSGEGSSDSVDSSSGPVRQAGYNKPFEPQVGGHFD</sequence>
<name>A0A504Z8B3_FASGI</name>
<keyword evidence="3" id="KW-1185">Reference proteome</keyword>